<dbReference type="Gene3D" id="1.10.3720.10">
    <property type="entry name" value="MetI-like"/>
    <property type="match status" value="1"/>
</dbReference>
<feature type="transmembrane region" description="Helical" evidence="7">
    <location>
        <begin position="146"/>
        <end position="166"/>
    </location>
</feature>
<reference evidence="9 10" key="1">
    <citation type="submission" date="2022-09" db="EMBL/GenBank/DDBJ databases">
        <title>Enrichment on poylsaccharides allowed isolation of novel metabolic and taxonomic groups of Haloarchaea.</title>
        <authorList>
            <person name="Sorokin D.Y."/>
            <person name="Elcheninov A.G."/>
            <person name="Khizhniak T.V."/>
            <person name="Kolganova T.V."/>
            <person name="Kublanov I.V."/>
        </authorList>
    </citation>
    <scope>NUCLEOTIDE SEQUENCE [LARGE SCALE GENOMIC DNA]</scope>
    <source>
        <strain evidence="9 10">AArc-m2/3/4</strain>
    </source>
</reference>
<sequence length="330" mass="37017">MSVKNRFGRVKDTLSTPIERLERLFNSDTNKDNFAGLLFILPNIIVFSIFLFGPVLFAFYLSFTEWNVLAGEPEWVGLDNYIDILTPPPWEDGWAVLDNPTANLWWHAVIKTSTYTLGVVPLSISGGLCAALLLDRDLRNKRLFRAAYFMPVMLSGAVSAIIWRWILNQDGIVNSLLEPIGLAHNWSGDPSTALASVMLIAIWGGIGFNMIIFLAGLQNIPEELYDAARIDGTSGWQRFRHVTWPNLQNTYFFVIVLSIIGSFQVFAIAMTFAEGGPYYATTTIAVLIYQEAFQHGSMGVAAAMAFILFSIVFVFSYYQYRVRGNGEVNY</sequence>
<dbReference type="InterPro" id="IPR051393">
    <property type="entry name" value="ABC_transporter_permease"/>
</dbReference>
<feature type="domain" description="ABC transmembrane type-1" evidence="8">
    <location>
        <begin position="109"/>
        <end position="319"/>
    </location>
</feature>
<gene>
    <name evidence="9" type="ORF">OB955_20345</name>
</gene>
<accession>A0ABT2QJH5</accession>
<dbReference type="InterPro" id="IPR035906">
    <property type="entry name" value="MetI-like_sf"/>
</dbReference>
<keyword evidence="5 7" id="KW-1133">Transmembrane helix</keyword>
<dbReference type="RefSeq" id="WP_338008929.1">
    <property type="nucleotide sequence ID" value="NZ_JAOPKB010000015.1"/>
</dbReference>
<keyword evidence="4 7" id="KW-0812">Transmembrane</keyword>
<feature type="transmembrane region" description="Helical" evidence="7">
    <location>
        <begin position="193"/>
        <end position="215"/>
    </location>
</feature>
<dbReference type="PANTHER" id="PTHR30193:SF37">
    <property type="entry name" value="INNER MEMBRANE ABC TRANSPORTER PERMEASE PROTEIN YCJO"/>
    <property type="match status" value="1"/>
</dbReference>
<evidence type="ECO:0000256" key="2">
    <source>
        <dbReference type="ARBA" id="ARBA00022448"/>
    </source>
</evidence>
<evidence type="ECO:0000259" key="8">
    <source>
        <dbReference type="PROSITE" id="PS50928"/>
    </source>
</evidence>
<dbReference type="PANTHER" id="PTHR30193">
    <property type="entry name" value="ABC TRANSPORTER PERMEASE PROTEIN"/>
    <property type="match status" value="1"/>
</dbReference>
<dbReference type="InterPro" id="IPR000515">
    <property type="entry name" value="MetI-like"/>
</dbReference>
<dbReference type="EMBL" id="JAOPKB010000015">
    <property type="protein sequence ID" value="MCU4975057.1"/>
    <property type="molecule type" value="Genomic_DNA"/>
</dbReference>
<proteinExistence type="inferred from homology"/>
<evidence type="ECO:0000256" key="6">
    <source>
        <dbReference type="ARBA" id="ARBA00023136"/>
    </source>
</evidence>
<comment type="subcellular location">
    <subcellularLocation>
        <location evidence="1 7">Cell membrane</location>
        <topology evidence="1 7">Multi-pass membrane protein</topology>
    </subcellularLocation>
</comment>
<organism evidence="9 10">
    <name type="scientific">Natronoglomus mannanivorans</name>
    <dbReference type="NCBI Taxonomy" id="2979990"/>
    <lineage>
        <taxon>Archaea</taxon>
        <taxon>Methanobacteriati</taxon>
        <taxon>Methanobacteriota</taxon>
        <taxon>Stenosarchaea group</taxon>
        <taxon>Halobacteria</taxon>
        <taxon>Halobacteriales</taxon>
        <taxon>Natrialbaceae</taxon>
        <taxon>Natronoglomus</taxon>
    </lineage>
</organism>
<dbReference type="SUPFAM" id="SSF161098">
    <property type="entry name" value="MetI-like"/>
    <property type="match status" value="1"/>
</dbReference>
<feature type="transmembrane region" description="Helical" evidence="7">
    <location>
        <begin position="293"/>
        <end position="318"/>
    </location>
</feature>
<keyword evidence="2 7" id="KW-0813">Transport</keyword>
<dbReference type="PROSITE" id="PS50928">
    <property type="entry name" value="ABC_TM1"/>
    <property type="match status" value="1"/>
</dbReference>
<name>A0ABT2QJH5_9EURY</name>
<comment type="caution">
    <text evidence="9">The sequence shown here is derived from an EMBL/GenBank/DDBJ whole genome shotgun (WGS) entry which is preliminary data.</text>
</comment>
<keyword evidence="6 7" id="KW-0472">Membrane</keyword>
<dbReference type="Proteomes" id="UP001320972">
    <property type="component" value="Unassembled WGS sequence"/>
</dbReference>
<evidence type="ECO:0000256" key="1">
    <source>
        <dbReference type="ARBA" id="ARBA00004651"/>
    </source>
</evidence>
<evidence type="ECO:0000313" key="9">
    <source>
        <dbReference type="EMBL" id="MCU4975057.1"/>
    </source>
</evidence>
<evidence type="ECO:0000256" key="7">
    <source>
        <dbReference type="RuleBase" id="RU363032"/>
    </source>
</evidence>
<keyword evidence="10" id="KW-1185">Reference proteome</keyword>
<feature type="transmembrane region" description="Helical" evidence="7">
    <location>
        <begin position="250"/>
        <end position="273"/>
    </location>
</feature>
<evidence type="ECO:0000313" key="10">
    <source>
        <dbReference type="Proteomes" id="UP001320972"/>
    </source>
</evidence>
<feature type="transmembrane region" description="Helical" evidence="7">
    <location>
        <begin position="115"/>
        <end position="134"/>
    </location>
</feature>
<evidence type="ECO:0000256" key="3">
    <source>
        <dbReference type="ARBA" id="ARBA00022475"/>
    </source>
</evidence>
<evidence type="ECO:0000256" key="4">
    <source>
        <dbReference type="ARBA" id="ARBA00022692"/>
    </source>
</evidence>
<comment type="similarity">
    <text evidence="7">Belongs to the binding-protein-dependent transport system permease family.</text>
</comment>
<protein>
    <submittedName>
        <fullName evidence="9">Sugar ABC transporter permease</fullName>
    </submittedName>
</protein>
<dbReference type="Pfam" id="PF00528">
    <property type="entry name" value="BPD_transp_1"/>
    <property type="match status" value="1"/>
</dbReference>
<dbReference type="CDD" id="cd06261">
    <property type="entry name" value="TM_PBP2"/>
    <property type="match status" value="1"/>
</dbReference>
<keyword evidence="3" id="KW-1003">Cell membrane</keyword>
<evidence type="ECO:0000256" key="5">
    <source>
        <dbReference type="ARBA" id="ARBA00022989"/>
    </source>
</evidence>
<feature type="transmembrane region" description="Helical" evidence="7">
    <location>
        <begin position="34"/>
        <end position="61"/>
    </location>
</feature>